<protein>
    <submittedName>
        <fullName evidence="1">Uncharacterized protein</fullName>
    </submittedName>
</protein>
<name>A0AB39YTY3_9MICC</name>
<organism evidence="1">
    <name type="scientific">Paenarthrobacter sp. AMU7</name>
    <dbReference type="NCBI Taxonomy" id="3162492"/>
    <lineage>
        <taxon>Bacteria</taxon>
        <taxon>Bacillati</taxon>
        <taxon>Actinomycetota</taxon>
        <taxon>Actinomycetes</taxon>
        <taxon>Micrococcales</taxon>
        <taxon>Micrococcaceae</taxon>
        <taxon>Paenarthrobacter</taxon>
    </lineage>
</organism>
<dbReference type="AlphaFoldDB" id="A0AB39YTY3"/>
<dbReference type="EMBL" id="CP165735">
    <property type="protein sequence ID" value="XDV73368.1"/>
    <property type="molecule type" value="Genomic_DNA"/>
</dbReference>
<sequence length="45" mass="4930">MRTKFSALITAFAERGDELHGIAAGATAYLINPFRPANYVNSRCN</sequence>
<evidence type="ECO:0000313" key="1">
    <source>
        <dbReference type="EMBL" id="XDV73368.1"/>
    </source>
</evidence>
<gene>
    <name evidence="1" type="ORF">ABQM86_09515</name>
</gene>
<accession>A0AB39YTY3</accession>
<reference evidence="1" key="1">
    <citation type="submission" date="2024-07" db="EMBL/GenBank/DDBJ databases">
        <authorList>
            <person name="Li J."/>
            <person name="Wei H."/>
            <person name="Ma J."/>
        </authorList>
    </citation>
    <scope>NUCLEOTIDE SEQUENCE</scope>
    <source>
        <strain evidence="1">AMU7</strain>
    </source>
</reference>
<dbReference type="RefSeq" id="WP_369746460.1">
    <property type="nucleotide sequence ID" value="NZ_CP165735.1"/>
</dbReference>
<proteinExistence type="predicted"/>